<gene>
    <name evidence="13" type="ORF">SAMN05216452_3449</name>
</gene>
<dbReference type="AlphaFoldDB" id="A0A1H4MTM4"/>
<dbReference type="Pfam" id="PF08402">
    <property type="entry name" value="TOBE_2"/>
    <property type="match status" value="1"/>
</dbReference>
<evidence type="ECO:0000313" key="13">
    <source>
        <dbReference type="EMBL" id="SEB85875.1"/>
    </source>
</evidence>
<dbReference type="InterPro" id="IPR000515">
    <property type="entry name" value="MetI-like"/>
</dbReference>
<feature type="transmembrane region" description="Helical" evidence="10">
    <location>
        <begin position="423"/>
        <end position="441"/>
    </location>
</feature>
<evidence type="ECO:0000256" key="6">
    <source>
        <dbReference type="ARBA" id="ARBA00022741"/>
    </source>
</evidence>
<feature type="domain" description="ABC transmembrane type-1" evidence="12">
    <location>
        <begin position="357"/>
        <end position="554"/>
    </location>
</feature>
<dbReference type="Pfam" id="PF00005">
    <property type="entry name" value="ABC_tran"/>
    <property type="match status" value="1"/>
</dbReference>
<feature type="transmembrane region" description="Helical" evidence="10">
    <location>
        <begin position="480"/>
        <end position="512"/>
    </location>
</feature>
<evidence type="ECO:0000256" key="5">
    <source>
        <dbReference type="ARBA" id="ARBA00022692"/>
    </source>
</evidence>
<dbReference type="CDD" id="cd06261">
    <property type="entry name" value="TM_PBP2"/>
    <property type="match status" value="2"/>
</dbReference>
<reference evidence="14" key="1">
    <citation type="submission" date="2016-10" db="EMBL/GenBank/DDBJ databases">
        <authorList>
            <person name="Varghese N."/>
            <person name="Submissions S."/>
        </authorList>
    </citation>
    <scope>NUCLEOTIDE SEQUENCE [LARGE SCALE GENOMIC DNA]</scope>
    <source>
        <strain evidence="14">ES.061</strain>
    </source>
</reference>
<evidence type="ECO:0000256" key="8">
    <source>
        <dbReference type="ARBA" id="ARBA00022989"/>
    </source>
</evidence>
<feature type="transmembrane region" description="Helical" evidence="10">
    <location>
        <begin position="395"/>
        <end position="417"/>
    </location>
</feature>
<dbReference type="EMBL" id="FNSL01000001">
    <property type="protein sequence ID" value="SEB85875.1"/>
    <property type="molecule type" value="Genomic_DNA"/>
</dbReference>
<evidence type="ECO:0000256" key="10">
    <source>
        <dbReference type="RuleBase" id="RU363032"/>
    </source>
</evidence>
<evidence type="ECO:0000256" key="1">
    <source>
        <dbReference type="ARBA" id="ARBA00004417"/>
    </source>
</evidence>
<dbReference type="SMART" id="SM00382">
    <property type="entry name" value="AAA"/>
    <property type="match status" value="1"/>
</dbReference>
<keyword evidence="4 10" id="KW-0813">Transport</keyword>
<feature type="domain" description="ABC transmembrane type-1" evidence="12">
    <location>
        <begin position="70"/>
        <end position="269"/>
    </location>
</feature>
<accession>A0A1H4MTM4</accession>
<feature type="transmembrane region" description="Helical" evidence="10">
    <location>
        <begin position="256"/>
        <end position="277"/>
    </location>
</feature>
<dbReference type="Proteomes" id="UP000199064">
    <property type="component" value="Unassembled WGS sequence"/>
</dbReference>
<keyword evidence="7" id="KW-0067">ATP-binding</keyword>
<keyword evidence="14" id="KW-1185">Reference proteome</keyword>
<feature type="transmembrane region" description="Helical" evidence="10">
    <location>
        <begin position="361"/>
        <end position="383"/>
    </location>
</feature>
<dbReference type="FunFam" id="3.40.50.300:FF:000042">
    <property type="entry name" value="Maltose/maltodextrin ABC transporter, ATP-binding protein"/>
    <property type="match status" value="1"/>
</dbReference>
<name>A0A1H4MTM4_9HYPH</name>
<dbReference type="Pfam" id="PF00528">
    <property type="entry name" value="BPD_transp_1"/>
    <property type="match status" value="2"/>
</dbReference>
<comment type="similarity">
    <text evidence="3">Belongs to the ABC transporter superfamily.</text>
</comment>
<feature type="transmembrane region" description="Helical" evidence="10">
    <location>
        <begin position="15"/>
        <end position="37"/>
    </location>
</feature>
<dbReference type="GO" id="GO:0005524">
    <property type="term" value="F:ATP binding"/>
    <property type="evidence" value="ECO:0007669"/>
    <property type="project" value="UniProtKB-KW"/>
</dbReference>
<evidence type="ECO:0000256" key="4">
    <source>
        <dbReference type="ARBA" id="ARBA00022448"/>
    </source>
</evidence>
<comment type="similarity">
    <text evidence="10">Belongs to the binding-protein-dependent transport system permease family.</text>
</comment>
<dbReference type="GO" id="GO:0043190">
    <property type="term" value="C:ATP-binding cassette (ABC) transporter complex"/>
    <property type="evidence" value="ECO:0007669"/>
    <property type="project" value="InterPro"/>
</dbReference>
<evidence type="ECO:0000256" key="7">
    <source>
        <dbReference type="ARBA" id="ARBA00022840"/>
    </source>
</evidence>
<dbReference type="SUPFAM" id="SSF161098">
    <property type="entry name" value="MetI-like"/>
    <property type="match status" value="2"/>
</dbReference>
<comment type="subcellular location">
    <subcellularLocation>
        <location evidence="1">Cell inner membrane</location>
        <topology evidence="1">Peripheral membrane protein</topology>
    </subcellularLocation>
    <subcellularLocation>
        <location evidence="2 10">Cell membrane</location>
        <topology evidence="2 10">Multi-pass membrane protein</topology>
    </subcellularLocation>
</comment>
<dbReference type="InterPro" id="IPR050093">
    <property type="entry name" value="ABC_SmlMolc_Importer"/>
</dbReference>
<dbReference type="PANTHER" id="PTHR42781:SF4">
    <property type="entry name" value="SPERMIDINE_PUTRESCINE IMPORT ATP-BINDING PROTEIN POTA"/>
    <property type="match status" value="1"/>
</dbReference>
<dbReference type="InterPro" id="IPR035906">
    <property type="entry name" value="MetI-like_sf"/>
</dbReference>
<dbReference type="SUPFAM" id="SSF52540">
    <property type="entry name" value="P-loop containing nucleoside triphosphate hydrolases"/>
    <property type="match status" value="1"/>
</dbReference>
<feature type="domain" description="ABC transporter" evidence="11">
    <location>
        <begin position="603"/>
        <end position="833"/>
    </location>
</feature>
<dbReference type="Gene3D" id="3.40.50.300">
    <property type="entry name" value="P-loop containing nucleotide triphosphate hydrolases"/>
    <property type="match status" value="1"/>
</dbReference>
<dbReference type="PANTHER" id="PTHR42781">
    <property type="entry name" value="SPERMIDINE/PUTRESCINE IMPORT ATP-BINDING PROTEIN POTA"/>
    <property type="match status" value="1"/>
</dbReference>
<dbReference type="Gene3D" id="1.10.3720.10">
    <property type="entry name" value="MetI-like"/>
    <property type="match status" value="2"/>
</dbReference>
<feature type="transmembrane region" description="Helical" evidence="10">
    <location>
        <begin position="303"/>
        <end position="328"/>
    </location>
</feature>
<feature type="transmembrane region" description="Helical" evidence="10">
    <location>
        <begin position="164"/>
        <end position="180"/>
    </location>
</feature>
<proteinExistence type="inferred from homology"/>
<evidence type="ECO:0000259" key="12">
    <source>
        <dbReference type="PROSITE" id="PS50928"/>
    </source>
</evidence>
<dbReference type="PROSITE" id="PS50928">
    <property type="entry name" value="ABC_TM1"/>
    <property type="match status" value="2"/>
</dbReference>
<dbReference type="InterPro" id="IPR008995">
    <property type="entry name" value="Mo/tungstate-bd_C_term_dom"/>
</dbReference>
<dbReference type="GO" id="GO:0140359">
    <property type="term" value="F:ABC-type transporter activity"/>
    <property type="evidence" value="ECO:0007669"/>
    <property type="project" value="UniProtKB-ARBA"/>
</dbReference>
<dbReference type="InterPro" id="IPR003593">
    <property type="entry name" value="AAA+_ATPase"/>
</dbReference>
<keyword evidence="8 10" id="KW-1133">Transmembrane helix</keyword>
<dbReference type="InterPro" id="IPR027417">
    <property type="entry name" value="P-loop_NTPase"/>
</dbReference>
<keyword evidence="9 10" id="KW-0472">Membrane</keyword>
<dbReference type="PROSITE" id="PS50893">
    <property type="entry name" value="ABC_TRANSPORTER_2"/>
    <property type="match status" value="1"/>
</dbReference>
<sequence>MPTAALRRPALNVPVGPYLAAGLVVLFLGAFLVVPVLKVIQVAFQDPATGGFTLVNFQDFFASTLFRQSFYNSVYVAGMSVVIASAIALPLAYFTTRFNFSGSVIIQTLAFVPLIMPPFIGAVAMQLLFGANGSVNLILRDYFGITIPFMKGLNGVIFVQSLHYFPFILINLSASLRNIDRSMEEAAQMLGSSGVRMFRRIVFPLAMPGYIAGASLVFVKVFDDLGTPLLLNVNTMLAPQAYLRISSVGISDPMGYVISCILIVFSIFAMWVSFLGMRGKDYSTTQKGGGGLSKRDLTRREAILCYIVVLLILALVLAPHLGLLLLSFGTVWSFGVLPDGFTVEHYETALTSAWGFIQNTLLYAGLAGLIDIIIGTAIAYLVLRTNIIGRKWLDYMAVSALAVPGVVLGIGYLRVFYGVEMPITGQPLATWWGIIVIALAVRRLPYALRSCTAALQQISPSLEEAAENLGASKLRTVRRVVVPLMVSGLVAGFVTSFATAAVELSATIMLVASEKDAPLAYGLYLFMQSAAGRGPGAALGIMAVIIVGLATYLSHRLVENTRRSQAAAATQGENIEMNMPMKSATTHPSSQPMQTGRVEPVEIDIRNVSLSFGSTEVLKGIDLKIEPGEFFAFLGPSGSGKSTLLRAIAGFGPTPKGEILLGEQDVVGTAPWKRNVGMVFQSYALWPHMSVARNVAFGLDERRVPKAETEKRVNAALEMVGMSQYADRYPSQLSGGQQQRVALARTIVVEPRVLLLDEPLSNLDANLRVQMRQDLLKLQRRLGITTIFVTHDQEEANTICDRIAVMADGVVQQVGRPDDVYDTPANAFVANFLGTANVLEGTVKREAGGNVFVLPSGIALPCAENARPGAVKLVLRPQSISFGGSSEDGLRGTVLSAEFLGGMIRYAVDVAGQTLLVDEVHTRGHGRREAGEQVNVTVRHQEGVLIHG</sequence>
<feature type="transmembrane region" description="Helical" evidence="10">
    <location>
        <begin position="201"/>
        <end position="222"/>
    </location>
</feature>
<dbReference type="InterPro" id="IPR013611">
    <property type="entry name" value="Transp-assoc_OB_typ2"/>
</dbReference>
<keyword evidence="5 10" id="KW-0812">Transmembrane</keyword>
<protein>
    <submittedName>
        <fullName evidence="13">ABC-type Fe3+/spermidine/putrescine transport systems, ATPase components</fullName>
    </submittedName>
</protein>
<evidence type="ECO:0000256" key="2">
    <source>
        <dbReference type="ARBA" id="ARBA00004651"/>
    </source>
</evidence>
<dbReference type="SUPFAM" id="SSF50331">
    <property type="entry name" value="MOP-like"/>
    <property type="match status" value="1"/>
</dbReference>
<feature type="transmembrane region" description="Helical" evidence="10">
    <location>
        <begin position="105"/>
        <end position="129"/>
    </location>
</feature>
<dbReference type="InterPro" id="IPR017871">
    <property type="entry name" value="ABC_transporter-like_CS"/>
</dbReference>
<organism evidence="13 14">
    <name type="scientific">Nitratireductor aquibiodomus</name>
    <dbReference type="NCBI Taxonomy" id="204799"/>
    <lineage>
        <taxon>Bacteria</taxon>
        <taxon>Pseudomonadati</taxon>
        <taxon>Pseudomonadota</taxon>
        <taxon>Alphaproteobacteria</taxon>
        <taxon>Hyphomicrobiales</taxon>
        <taxon>Phyllobacteriaceae</taxon>
        <taxon>Nitratireductor</taxon>
    </lineage>
</organism>
<keyword evidence="6" id="KW-0547">Nucleotide-binding</keyword>
<dbReference type="GO" id="GO:0016887">
    <property type="term" value="F:ATP hydrolysis activity"/>
    <property type="evidence" value="ECO:0007669"/>
    <property type="project" value="InterPro"/>
</dbReference>
<evidence type="ECO:0000259" key="11">
    <source>
        <dbReference type="PROSITE" id="PS50893"/>
    </source>
</evidence>
<dbReference type="PROSITE" id="PS00211">
    <property type="entry name" value="ABC_TRANSPORTER_1"/>
    <property type="match status" value="1"/>
</dbReference>
<evidence type="ECO:0000256" key="3">
    <source>
        <dbReference type="ARBA" id="ARBA00005417"/>
    </source>
</evidence>
<dbReference type="Gene3D" id="2.40.50.100">
    <property type="match status" value="1"/>
</dbReference>
<feature type="transmembrane region" description="Helical" evidence="10">
    <location>
        <begin position="74"/>
        <end position="93"/>
    </location>
</feature>
<feature type="transmembrane region" description="Helical" evidence="10">
    <location>
        <begin position="532"/>
        <end position="553"/>
    </location>
</feature>
<evidence type="ECO:0000256" key="9">
    <source>
        <dbReference type="ARBA" id="ARBA00023136"/>
    </source>
</evidence>
<evidence type="ECO:0000313" key="14">
    <source>
        <dbReference type="Proteomes" id="UP000199064"/>
    </source>
</evidence>
<dbReference type="InterPro" id="IPR003439">
    <property type="entry name" value="ABC_transporter-like_ATP-bd"/>
</dbReference>